<dbReference type="AlphaFoldDB" id="A0AAD5U711"/>
<name>A0AAD5U711_9FUNG</name>
<dbReference type="Proteomes" id="UP001211065">
    <property type="component" value="Unassembled WGS sequence"/>
</dbReference>
<gene>
    <name evidence="1" type="ORF">HK099_002394</name>
</gene>
<dbReference type="EMBL" id="JADGJW010000179">
    <property type="protein sequence ID" value="KAJ3222357.1"/>
    <property type="molecule type" value="Genomic_DNA"/>
</dbReference>
<dbReference type="InterPro" id="IPR036866">
    <property type="entry name" value="RibonucZ/Hydroxyglut_hydro"/>
</dbReference>
<protein>
    <recommendedName>
        <fullName evidence="3">Metallo-beta-lactamase domain-containing protein</fullName>
    </recommendedName>
</protein>
<reference evidence="1" key="1">
    <citation type="submission" date="2020-05" db="EMBL/GenBank/DDBJ databases">
        <title>Phylogenomic resolution of chytrid fungi.</title>
        <authorList>
            <person name="Stajich J.E."/>
            <person name="Amses K."/>
            <person name="Simmons R."/>
            <person name="Seto K."/>
            <person name="Myers J."/>
            <person name="Bonds A."/>
            <person name="Quandt C.A."/>
            <person name="Barry K."/>
            <person name="Liu P."/>
            <person name="Grigoriev I."/>
            <person name="Longcore J.E."/>
            <person name="James T.Y."/>
        </authorList>
    </citation>
    <scope>NUCLEOTIDE SEQUENCE</scope>
    <source>
        <strain evidence="1">JEL0476</strain>
    </source>
</reference>
<dbReference type="PANTHER" id="PTHR33835">
    <property type="entry name" value="YALI0C07656P"/>
    <property type="match status" value="1"/>
</dbReference>
<evidence type="ECO:0000313" key="2">
    <source>
        <dbReference type="Proteomes" id="UP001211065"/>
    </source>
</evidence>
<dbReference type="SUPFAM" id="SSF56281">
    <property type="entry name" value="Metallo-hydrolase/oxidoreductase"/>
    <property type="match status" value="1"/>
</dbReference>
<evidence type="ECO:0008006" key="3">
    <source>
        <dbReference type="Google" id="ProtNLM"/>
    </source>
</evidence>
<dbReference type="PANTHER" id="PTHR33835:SF1">
    <property type="entry name" value="METALLO-BETA-LACTAMASE DOMAIN-CONTAINING PROTEIN"/>
    <property type="match status" value="1"/>
</dbReference>
<accession>A0AAD5U711</accession>
<sequence>MTIQDFKLLNQIGTNFWNIRAPYKMLGIIDVGTHMSIVRKRDGRFICIDTVNLDGELLNEINQLTENGDLIDAVIATHPFHTEAFPKFYQHFPKPKYYGTPRHLRTIQEVPWTAELLSDESLTLFEPDLYLRIPAGCEYVDPKPKTTNHFSNIFVFHPESKTLHNNDTILVYQNPGFLLSFFAKDGEVKFHKSMCSSGLYPTKEAPLQFKAWLEKLLNDWDFDNICSAHNGNLIGGANAVVRQTLTEAIPQLQKLSEKNSSHGEHHSEGVCT</sequence>
<organism evidence="1 2">
    <name type="scientific">Clydaea vesicula</name>
    <dbReference type="NCBI Taxonomy" id="447962"/>
    <lineage>
        <taxon>Eukaryota</taxon>
        <taxon>Fungi</taxon>
        <taxon>Fungi incertae sedis</taxon>
        <taxon>Chytridiomycota</taxon>
        <taxon>Chytridiomycota incertae sedis</taxon>
        <taxon>Chytridiomycetes</taxon>
        <taxon>Lobulomycetales</taxon>
        <taxon>Lobulomycetaceae</taxon>
        <taxon>Clydaea</taxon>
    </lineage>
</organism>
<proteinExistence type="predicted"/>
<comment type="caution">
    <text evidence="1">The sequence shown here is derived from an EMBL/GenBank/DDBJ whole genome shotgun (WGS) entry which is preliminary data.</text>
</comment>
<dbReference type="InterPro" id="IPR025638">
    <property type="entry name" value="DUF4336"/>
</dbReference>
<keyword evidence="2" id="KW-1185">Reference proteome</keyword>
<dbReference type="Gene3D" id="3.60.15.10">
    <property type="entry name" value="Ribonuclease Z/Hydroxyacylglutathione hydrolase-like"/>
    <property type="match status" value="1"/>
</dbReference>
<evidence type="ECO:0000313" key="1">
    <source>
        <dbReference type="EMBL" id="KAJ3222357.1"/>
    </source>
</evidence>